<accession>A0A369LEL4</accession>
<dbReference type="EMBL" id="PPTP01000001">
    <property type="protein sequence ID" value="RDB57532.1"/>
    <property type="molecule type" value="Genomic_DNA"/>
</dbReference>
<comment type="caution">
    <text evidence="1">The sequence shown here is derived from an EMBL/GenBank/DDBJ whole genome shotgun (WGS) entry which is preliminary data.</text>
</comment>
<protein>
    <submittedName>
        <fullName evidence="1">Uncharacterized protein</fullName>
    </submittedName>
</protein>
<evidence type="ECO:0000313" key="2">
    <source>
        <dbReference type="Proteomes" id="UP000253792"/>
    </source>
</evidence>
<keyword evidence="2" id="KW-1185">Reference proteome</keyword>
<reference evidence="1 2" key="1">
    <citation type="journal article" date="2018" name="Elife">
        <title>Discovery and characterization of a prevalent human gut bacterial enzyme sufficient for the inactivation of a family of plant toxins.</title>
        <authorList>
            <person name="Koppel N."/>
            <person name="Bisanz J.E."/>
            <person name="Pandelia M.E."/>
            <person name="Turnbaugh P.J."/>
            <person name="Balskus E.P."/>
        </authorList>
    </citation>
    <scope>NUCLEOTIDE SEQUENCE [LARGE SCALE GENOMIC DNA]</scope>
    <source>
        <strain evidence="2">anaerobia AP69FAA</strain>
    </source>
</reference>
<name>A0A369LEL4_9ACTN</name>
<dbReference type="Proteomes" id="UP000253792">
    <property type="component" value="Unassembled WGS sequence"/>
</dbReference>
<dbReference type="RefSeq" id="WP_114620022.1">
    <property type="nucleotide sequence ID" value="NZ_CATZGN010000011.1"/>
</dbReference>
<dbReference type="Gene3D" id="3.40.220.10">
    <property type="entry name" value="Leucine Aminopeptidase, subunit E, domain 1"/>
    <property type="match status" value="1"/>
</dbReference>
<dbReference type="OrthoDB" id="9806181at2"/>
<gene>
    <name evidence="1" type="ORF">C1880_01570</name>
</gene>
<sequence>MIDPCSFTRPGGAYEGGSFGPEQILCAESNLHPALRSCKVLYHDKNRGYSCGMLFTCIW</sequence>
<dbReference type="InterPro" id="IPR043472">
    <property type="entry name" value="Macro_dom-like"/>
</dbReference>
<organism evidence="1 2">
    <name type="scientific">Senegalimassilia anaerobia</name>
    <dbReference type="NCBI Taxonomy" id="1473216"/>
    <lineage>
        <taxon>Bacteria</taxon>
        <taxon>Bacillati</taxon>
        <taxon>Actinomycetota</taxon>
        <taxon>Coriobacteriia</taxon>
        <taxon>Coriobacteriales</taxon>
        <taxon>Coriobacteriaceae</taxon>
        <taxon>Senegalimassilia</taxon>
    </lineage>
</organism>
<dbReference type="AlphaFoldDB" id="A0A369LEL4"/>
<evidence type="ECO:0000313" key="1">
    <source>
        <dbReference type="EMBL" id="RDB57532.1"/>
    </source>
</evidence>
<proteinExistence type="predicted"/>